<proteinExistence type="predicted"/>
<evidence type="ECO:0000256" key="1">
    <source>
        <dbReference type="SAM" id="MobiDB-lite"/>
    </source>
</evidence>
<dbReference type="Proteomes" id="UP000504633">
    <property type="component" value="Unplaced"/>
</dbReference>
<name>A0A6J1LZ74_DROHY</name>
<reference evidence="3" key="1">
    <citation type="submission" date="2025-08" db="UniProtKB">
        <authorList>
            <consortium name="RefSeq"/>
        </authorList>
    </citation>
    <scope>IDENTIFICATION</scope>
    <source>
        <strain evidence="3">15085-1641.00</strain>
        <tissue evidence="3">Whole body</tissue>
    </source>
</reference>
<dbReference type="RefSeq" id="XP_023169449.2">
    <property type="nucleotide sequence ID" value="XM_023313681.2"/>
</dbReference>
<evidence type="ECO:0000313" key="3">
    <source>
        <dbReference type="RefSeq" id="XP_023169449.2"/>
    </source>
</evidence>
<dbReference type="GeneID" id="111598439"/>
<feature type="compositionally biased region" description="Pro residues" evidence="1">
    <location>
        <begin position="91"/>
        <end position="102"/>
    </location>
</feature>
<evidence type="ECO:0000313" key="2">
    <source>
        <dbReference type="Proteomes" id="UP000504633"/>
    </source>
</evidence>
<dbReference type="KEGG" id="dhe:111598439"/>
<gene>
    <name evidence="3" type="primary">LOC111598439</name>
</gene>
<dbReference type="AlphaFoldDB" id="A0A6J1LZ74"/>
<sequence length="111" mass="11782">MWPSNCSLAAITSPLQSRGPYKRQPRHTLPQLAERIEAANMRLHLLLALTLAMLAVLQVATARVTPYQDAQHHRSTTVASFNAGLAGVPSGQPPHGGPPPKPRTTTASSSG</sequence>
<accession>A0A6J1LZ74</accession>
<feature type="region of interest" description="Disordered" evidence="1">
    <location>
        <begin position="67"/>
        <end position="111"/>
    </location>
</feature>
<keyword evidence="2" id="KW-1185">Reference proteome</keyword>
<organism evidence="2 3">
    <name type="scientific">Drosophila hydei</name>
    <name type="common">Fruit fly</name>
    <dbReference type="NCBI Taxonomy" id="7224"/>
    <lineage>
        <taxon>Eukaryota</taxon>
        <taxon>Metazoa</taxon>
        <taxon>Ecdysozoa</taxon>
        <taxon>Arthropoda</taxon>
        <taxon>Hexapoda</taxon>
        <taxon>Insecta</taxon>
        <taxon>Pterygota</taxon>
        <taxon>Neoptera</taxon>
        <taxon>Endopterygota</taxon>
        <taxon>Diptera</taxon>
        <taxon>Brachycera</taxon>
        <taxon>Muscomorpha</taxon>
        <taxon>Ephydroidea</taxon>
        <taxon>Drosophilidae</taxon>
        <taxon>Drosophila</taxon>
    </lineage>
</organism>
<dbReference type="OMA" id="AANMRLH"/>
<protein>
    <submittedName>
        <fullName evidence="3">Uncharacterized protein LOC111598439</fullName>
    </submittedName>
</protein>